<accession>A0ABW1T0S3</accession>
<dbReference type="RefSeq" id="WP_386766410.1">
    <property type="nucleotide sequence ID" value="NZ_JBHSTI010000008.1"/>
</dbReference>
<comment type="function">
    <text evidence="1">Heme-dependent dioxygenase that catalyzes the oxidative cleavage of the L-tryptophan (L-Trp) pyrrole ring and converts L-tryptophan to N-formyl-L-kynurenine. Catalyzes the oxidative cleavage of the indole moiety.</text>
</comment>
<dbReference type="EC" id="1.13.11.11" evidence="1"/>
<evidence type="ECO:0000313" key="3">
    <source>
        <dbReference type="Proteomes" id="UP001596138"/>
    </source>
</evidence>
<keyword evidence="3" id="KW-1185">Reference proteome</keyword>
<dbReference type="PANTHER" id="PTHR10138:SF0">
    <property type="entry name" value="TRYPTOPHAN 2,3-DIOXYGENASE"/>
    <property type="match status" value="1"/>
</dbReference>
<dbReference type="Pfam" id="PF03301">
    <property type="entry name" value="Trp_dioxygenase"/>
    <property type="match status" value="2"/>
</dbReference>
<comment type="similarity">
    <text evidence="1">Belongs to the tryptophan 2,3-dioxygenase family.</text>
</comment>
<proteinExistence type="inferred from homology"/>
<keyword evidence="1" id="KW-0408">Iron</keyword>
<keyword evidence="1" id="KW-0479">Metal-binding</keyword>
<comment type="catalytic activity">
    <reaction evidence="1">
        <text>L-tryptophan + O2 = N-formyl-L-kynurenine</text>
        <dbReference type="Rhea" id="RHEA:24536"/>
        <dbReference type="ChEBI" id="CHEBI:15379"/>
        <dbReference type="ChEBI" id="CHEBI:57912"/>
        <dbReference type="ChEBI" id="CHEBI:58629"/>
        <dbReference type="EC" id="1.13.11.11"/>
    </reaction>
</comment>
<dbReference type="PANTHER" id="PTHR10138">
    <property type="entry name" value="TRYPTOPHAN 2,3-DIOXYGENASE"/>
    <property type="match status" value="1"/>
</dbReference>
<evidence type="ECO:0000313" key="2">
    <source>
        <dbReference type="EMBL" id="MFC6238308.1"/>
    </source>
</evidence>
<protein>
    <recommendedName>
        <fullName evidence="1">Tryptophan 2,3-dioxygenase</fullName>
        <shortName evidence="1">TDO</shortName>
        <ecNumber evidence="1">1.13.11.11</ecNumber>
    </recommendedName>
    <alternativeName>
        <fullName evidence="1">Tryptamin 2,3-dioxygenase</fullName>
    </alternativeName>
    <alternativeName>
        <fullName evidence="1">Tryptophan oxygenase</fullName>
        <shortName evidence="1">TO</shortName>
        <shortName evidence="1">TRPO</shortName>
    </alternativeName>
    <alternativeName>
        <fullName evidence="1">Tryptophan pyrrolase</fullName>
    </alternativeName>
    <alternativeName>
        <fullName evidence="1">Tryptophanase</fullName>
    </alternativeName>
</protein>
<feature type="binding site" evidence="1">
    <location>
        <position position="120"/>
    </location>
    <ligand>
        <name>substrate</name>
    </ligand>
</feature>
<dbReference type="Proteomes" id="UP001596138">
    <property type="component" value="Unassembled WGS sequence"/>
</dbReference>
<comment type="subunit">
    <text evidence="1">Homotetramer.</text>
</comment>
<dbReference type="HAMAP" id="MF_01972">
    <property type="entry name" value="T23O"/>
    <property type="match status" value="1"/>
</dbReference>
<evidence type="ECO:0000256" key="1">
    <source>
        <dbReference type="HAMAP-Rule" id="MF_01972"/>
    </source>
</evidence>
<dbReference type="EMBL" id="JBHSTI010000008">
    <property type="protein sequence ID" value="MFC6238308.1"/>
    <property type="molecule type" value="Genomic_DNA"/>
</dbReference>
<feature type="binding site" evidence="1">
    <location>
        <begin position="45"/>
        <end position="49"/>
    </location>
    <ligand>
        <name>substrate</name>
    </ligand>
</feature>
<gene>
    <name evidence="1" type="primary">kynA</name>
    <name evidence="2" type="ORF">ACFQGU_10500</name>
</gene>
<dbReference type="Gene3D" id="1.20.58.480">
    <property type="match status" value="1"/>
</dbReference>
<reference evidence="3" key="1">
    <citation type="journal article" date="2019" name="Int. J. Syst. Evol. Microbiol.">
        <title>The Global Catalogue of Microorganisms (GCM) 10K type strain sequencing project: providing services to taxonomists for standard genome sequencing and annotation.</title>
        <authorList>
            <consortium name="The Broad Institute Genomics Platform"/>
            <consortium name="The Broad Institute Genome Sequencing Center for Infectious Disease"/>
            <person name="Wu L."/>
            <person name="Ma J."/>
        </authorList>
    </citation>
    <scope>NUCLEOTIDE SEQUENCE [LARGE SCALE GENOMIC DNA]</scope>
    <source>
        <strain evidence="3">CGMCC 4.7317</strain>
    </source>
</reference>
<keyword evidence="1" id="KW-0560">Oxidoreductase</keyword>
<keyword evidence="1" id="KW-0223">Dioxygenase</keyword>
<sequence length="282" mass="31056">MTDAPDPAASAVTYASYLEVPGLLSLQNPRSEQDGQLAEHDELLFITIHQVYELWFKQVLHELRGDEAAPGAGGVQGALAEGDAYGAMALLGRVLKILKTLVSQVDVLETMTPLQFNSFRARLESSSGFQSAQFRELEAVLGRRDPRLLTNAVPGDPIWDRVRAATSRPSVWGSYLAFLAMRQHPVPAEVLEQDPFLPLESNESVQHVLALVYRGDDAAALLAERLIDLDEGLQEWRYRHVKMVERTIGAKPGTGGSSGVGYLSSTLFTPVFPDLWAVRQQF</sequence>
<comment type="caution">
    <text evidence="2">The sequence shown here is derived from an EMBL/GenBank/DDBJ whole genome shotgun (WGS) entry which is preliminary data.</text>
</comment>
<comment type="pathway">
    <text evidence="1">Amino-acid degradation; L-tryptophan degradation via kynurenine pathway; L-kynurenine from L-tryptophan: step 1/2.</text>
</comment>
<keyword evidence="1" id="KW-0349">Heme</keyword>
<dbReference type="SUPFAM" id="SSF140959">
    <property type="entry name" value="Indolic compounds 2,3-dioxygenase-like"/>
    <property type="match status" value="1"/>
</dbReference>
<feature type="binding site" evidence="1">
    <location>
        <position position="254"/>
    </location>
    <ligand>
        <name>substrate</name>
    </ligand>
</feature>
<name>A0ABW1T0S3_9ACTN</name>
<comment type="caution">
    <text evidence="1">Lacks conserved residue(s) required for the propagation of feature annotation.</text>
</comment>
<organism evidence="2 3">
    <name type="scientific">Longivirga aurantiaca</name>
    <dbReference type="NCBI Taxonomy" id="1837743"/>
    <lineage>
        <taxon>Bacteria</taxon>
        <taxon>Bacillati</taxon>
        <taxon>Actinomycetota</taxon>
        <taxon>Actinomycetes</taxon>
        <taxon>Sporichthyales</taxon>
        <taxon>Sporichthyaceae</taxon>
        <taxon>Longivirga</taxon>
    </lineage>
</organism>
<dbReference type="InterPro" id="IPR037217">
    <property type="entry name" value="Trp/Indoleamine_2_3_dOase-like"/>
</dbReference>
<comment type="cofactor">
    <cofactor evidence="1">
        <name>heme</name>
        <dbReference type="ChEBI" id="CHEBI:30413"/>
    </cofactor>
    <text evidence="1">Binds 1 heme group per subunit.</text>
</comment>
<feature type="binding site" description="axial binding residue" evidence="1">
    <location>
        <position position="240"/>
    </location>
    <ligand>
        <name>heme</name>
        <dbReference type="ChEBI" id="CHEBI:30413"/>
    </ligand>
    <ligandPart>
        <name>Fe</name>
        <dbReference type="ChEBI" id="CHEBI:18248"/>
    </ligandPart>
</feature>
<keyword evidence="1" id="KW-0823">Tryptophan catabolism</keyword>
<dbReference type="InterPro" id="IPR004981">
    <property type="entry name" value="Trp_2_3_dOase"/>
</dbReference>